<dbReference type="Gene3D" id="3.20.20.150">
    <property type="entry name" value="Divalent-metal-dependent TIM barrel enzymes"/>
    <property type="match status" value="1"/>
</dbReference>
<evidence type="ECO:0000313" key="3">
    <source>
        <dbReference type="Proteomes" id="UP000571018"/>
    </source>
</evidence>
<reference evidence="2 3" key="1">
    <citation type="submission" date="2020-06" db="EMBL/GenBank/DDBJ databases">
        <title>Reclassification of Facklamia ignava, Facklamia soureckii and Facklami tabacinasalis as Falseniella iganva gen. nov., comb. nov., Hutsoniella ignava gen. nov., comb. nov., and Ruoffia tabacinasalis gen. nov., comb. nov and description of Ruoffia haltotolerans sp. nov., isolated from hypersaline Inland Sea of Qatar.</title>
        <authorList>
            <person name="Fotedar R."/>
            <person name="Sankaranarayanan K."/>
            <person name="Lawson P."/>
            <person name="Caldwell M."/>
            <person name="Zeyara A."/>
            <person name="Al Malki A."/>
            <person name="Ali M."/>
        </authorList>
    </citation>
    <scope>NUCLEOTIDE SEQUENCE [LARGE SCALE GENOMIC DNA]</scope>
    <source>
        <strain evidence="2 3">INB8</strain>
    </source>
</reference>
<dbReference type="InterPro" id="IPR036237">
    <property type="entry name" value="Xyl_isomerase-like_sf"/>
</dbReference>
<dbReference type="SUPFAM" id="SSF51658">
    <property type="entry name" value="Xylose isomerase-like"/>
    <property type="match status" value="1"/>
</dbReference>
<evidence type="ECO:0000313" key="2">
    <source>
        <dbReference type="EMBL" id="MBA5728421.1"/>
    </source>
</evidence>
<proteinExistence type="predicted"/>
<comment type="caution">
    <text evidence="2">The sequence shown here is derived from an EMBL/GenBank/DDBJ whole genome shotgun (WGS) entry which is preliminary data.</text>
</comment>
<dbReference type="EMBL" id="JACAOA010000002">
    <property type="protein sequence ID" value="MBA5728421.1"/>
    <property type="molecule type" value="Genomic_DNA"/>
</dbReference>
<name>A0A839A3D5_9LACT</name>
<dbReference type="Pfam" id="PF01261">
    <property type="entry name" value="AP_endonuc_2"/>
    <property type="match status" value="1"/>
</dbReference>
<dbReference type="Proteomes" id="UP000571018">
    <property type="component" value="Unassembled WGS sequence"/>
</dbReference>
<gene>
    <name evidence="2" type="ORF">HW423_01280</name>
</gene>
<dbReference type="AlphaFoldDB" id="A0A839A3D5"/>
<dbReference type="GO" id="GO:0016853">
    <property type="term" value="F:isomerase activity"/>
    <property type="evidence" value="ECO:0007669"/>
    <property type="project" value="UniProtKB-KW"/>
</dbReference>
<feature type="domain" description="Xylose isomerase-like TIM barrel" evidence="1">
    <location>
        <begin position="19"/>
        <end position="299"/>
    </location>
</feature>
<dbReference type="PANTHER" id="PTHR12110:SF21">
    <property type="entry name" value="XYLOSE ISOMERASE-LIKE TIM BARREL DOMAIN-CONTAINING PROTEIN"/>
    <property type="match status" value="1"/>
</dbReference>
<evidence type="ECO:0000259" key="1">
    <source>
        <dbReference type="Pfam" id="PF01261"/>
    </source>
</evidence>
<dbReference type="RefSeq" id="WP_218930145.1">
    <property type="nucleotide sequence ID" value="NZ_JACAOA010000002.1"/>
</dbReference>
<dbReference type="InterPro" id="IPR013022">
    <property type="entry name" value="Xyl_isomerase-like_TIM-brl"/>
</dbReference>
<accession>A0A839A3D5</accession>
<protein>
    <submittedName>
        <fullName evidence="2">Sugar phosphate isomerase/epimerase</fullName>
    </submittedName>
</protein>
<keyword evidence="2" id="KW-0413">Isomerase</keyword>
<sequence length="304" mass="34721">MRLGLVTAILEHMNFEEVIDFASANGLDSVELACWPQEEGARRYAGVSHIDVKNLTVEKAQYLKQYAQERDIEIAALAYYPNPLDSDLAKRHAVIEHLKLVIKASAMLDVNIVTTFIGRDQGKTVTDNLAILEDVWRPIIDLAEAEQVKIAIENCPMLFTEDEWPGGQNIMTSPANWNRVFDILDSDYLGLNFDPSHCVWQQLDYIQPIYDFKDKLFFVHFKDIKLYKDKLAKVGVTALPLEYMAPKLPGYGDVDWYAFVSALSDIGYDGHTSIEVEDIAFEENIEDIEQSVKRTIAYMRRVIY</sequence>
<dbReference type="PANTHER" id="PTHR12110">
    <property type="entry name" value="HYDROXYPYRUVATE ISOMERASE"/>
    <property type="match status" value="1"/>
</dbReference>
<organism evidence="2 3">
    <name type="scientific">Ruoffia halotolerans</name>
    <dbReference type="NCBI Taxonomy" id="2748684"/>
    <lineage>
        <taxon>Bacteria</taxon>
        <taxon>Bacillati</taxon>
        <taxon>Bacillota</taxon>
        <taxon>Bacilli</taxon>
        <taxon>Lactobacillales</taxon>
        <taxon>Aerococcaceae</taxon>
        <taxon>Ruoffia</taxon>
    </lineage>
</organism>
<keyword evidence="3" id="KW-1185">Reference proteome</keyword>
<dbReference type="InterPro" id="IPR050312">
    <property type="entry name" value="IolE/XylAMocC-like"/>
</dbReference>